<name>V2W6U8_MONRO</name>
<dbReference type="KEGG" id="mrr:Moror_14370"/>
<accession>V2W6U8</accession>
<protein>
    <submittedName>
        <fullName evidence="2">Uncharacterized protein</fullName>
    </submittedName>
</protein>
<dbReference type="AlphaFoldDB" id="V2W6U8"/>
<keyword evidence="3" id="KW-1185">Reference proteome</keyword>
<dbReference type="Proteomes" id="UP000017559">
    <property type="component" value="Unassembled WGS sequence"/>
</dbReference>
<dbReference type="HOGENOM" id="CLU_093549_0_0_1"/>
<sequence length="190" mass="20789">MDSSIPPLSASEMPSAPTQEFRSIQGHLPTPWPPITTPAPASVWDDENISETTEQAEQRAMVEEVHKFFCALCARWHTTMPKTVRATVARSADYLRLDIFLGIAISNEGHINFLERTILGAHGLLTTISMGVTMTMTSTVTENNEATAEENVEDPDDLVPVFVGIPDREAQEVTLPDGRVVTVVRLGSTT</sequence>
<evidence type="ECO:0000313" key="3">
    <source>
        <dbReference type="Proteomes" id="UP000017559"/>
    </source>
</evidence>
<feature type="region of interest" description="Disordered" evidence="1">
    <location>
        <begin position="1"/>
        <end position="43"/>
    </location>
</feature>
<dbReference type="EMBL" id="AWSO01001879">
    <property type="protein sequence ID" value="ESK82538.1"/>
    <property type="molecule type" value="Genomic_DNA"/>
</dbReference>
<gene>
    <name evidence="2" type="ORF">Moror_14370</name>
</gene>
<reference evidence="2 3" key="1">
    <citation type="journal article" date="2014" name="BMC Genomics">
        <title>Genome and secretome analysis of the hemibiotrophic fungal pathogen, Moniliophthora roreri, which causes frosty pod rot disease of cacao: mechanisms of the biotrophic and necrotrophic phases.</title>
        <authorList>
            <person name="Meinhardt L.W."/>
            <person name="Costa G.G.L."/>
            <person name="Thomazella D.P.T."/>
            <person name="Teixeira P.J.P.L."/>
            <person name="Carazzolle M.F."/>
            <person name="Schuster S.C."/>
            <person name="Carlson J.E."/>
            <person name="Guiltinan M.J."/>
            <person name="Mieczkowski P."/>
            <person name="Farmer A."/>
            <person name="Ramaraj T."/>
            <person name="Crozier J."/>
            <person name="Davis R.E."/>
            <person name="Shao J."/>
            <person name="Melnick R.L."/>
            <person name="Pereira G.A.G."/>
            <person name="Bailey B.A."/>
        </authorList>
    </citation>
    <scope>NUCLEOTIDE SEQUENCE [LARGE SCALE GENOMIC DNA]</scope>
    <source>
        <strain evidence="2 3">MCA 2997</strain>
    </source>
</reference>
<evidence type="ECO:0000256" key="1">
    <source>
        <dbReference type="SAM" id="MobiDB-lite"/>
    </source>
</evidence>
<evidence type="ECO:0000313" key="2">
    <source>
        <dbReference type="EMBL" id="ESK82538.1"/>
    </source>
</evidence>
<proteinExistence type="predicted"/>
<organism evidence="2 3">
    <name type="scientific">Moniliophthora roreri (strain MCA 2997)</name>
    <name type="common">Cocoa frosty pod rot fungus</name>
    <name type="synonym">Crinipellis roreri</name>
    <dbReference type="NCBI Taxonomy" id="1381753"/>
    <lineage>
        <taxon>Eukaryota</taxon>
        <taxon>Fungi</taxon>
        <taxon>Dikarya</taxon>
        <taxon>Basidiomycota</taxon>
        <taxon>Agaricomycotina</taxon>
        <taxon>Agaricomycetes</taxon>
        <taxon>Agaricomycetidae</taxon>
        <taxon>Agaricales</taxon>
        <taxon>Marasmiineae</taxon>
        <taxon>Marasmiaceae</taxon>
        <taxon>Moniliophthora</taxon>
    </lineage>
</organism>
<comment type="caution">
    <text evidence="2">The sequence shown here is derived from an EMBL/GenBank/DDBJ whole genome shotgun (WGS) entry which is preliminary data.</text>
</comment>